<feature type="compositionally biased region" description="Pro residues" evidence="1">
    <location>
        <begin position="157"/>
        <end position="174"/>
    </location>
</feature>
<dbReference type="Proteomes" id="UP000198318">
    <property type="component" value="Unassembled WGS sequence"/>
</dbReference>
<reference evidence="3 4" key="1">
    <citation type="submission" date="2017-06" db="EMBL/GenBank/DDBJ databases">
        <authorList>
            <person name="Kim H.J."/>
            <person name="Triplett B.A."/>
        </authorList>
    </citation>
    <scope>NUCLEOTIDE SEQUENCE [LARGE SCALE GENOMIC DNA]</scope>
    <source>
        <strain evidence="3 4">DSM 44715</strain>
    </source>
</reference>
<keyword evidence="2" id="KW-0812">Transmembrane</keyword>
<keyword evidence="2" id="KW-0472">Membrane</keyword>
<dbReference type="EMBL" id="FZOR01000061">
    <property type="protein sequence ID" value="SNT61048.1"/>
    <property type="molecule type" value="Genomic_DNA"/>
</dbReference>
<feature type="transmembrane region" description="Helical" evidence="2">
    <location>
        <begin position="35"/>
        <end position="55"/>
    </location>
</feature>
<accession>A0A239P359</accession>
<dbReference type="PRINTS" id="PR01217">
    <property type="entry name" value="PRICHEXTENSN"/>
</dbReference>
<proteinExistence type="predicted"/>
<dbReference type="AlphaFoldDB" id="A0A239P359"/>
<organism evidence="3 4">
    <name type="scientific">Actinomadura meyerae</name>
    <dbReference type="NCBI Taxonomy" id="240840"/>
    <lineage>
        <taxon>Bacteria</taxon>
        <taxon>Bacillati</taxon>
        <taxon>Actinomycetota</taxon>
        <taxon>Actinomycetes</taxon>
        <taxon>Streptosporangiales</taxon>
        <taxon>Thermomonosporaceae</taxon>
        <taxon>Actinomadura</taxon>
    </lineage>
</organism>
<evidence type="ECO:0000313" key="4">
    <source>
        <dbReference type="Proteomes" id="UP000198318"/>
    </source>
</evidence>
<protein>
    <submittedName>
        <fullName evidence="3">Uncharacterized protein</fullName>
    </submittedName>
</protein>
<evidence type="ECO:0000313" key="3">
    <source>
        <dbReference type="EMBL" id="SNT61048.1"/>
    </source>
</evidence>
<keyword evidence="2" id="KW-1133">Transmembrane helix</keyword>
<feature type="compositionally biased region" description="Low complexity" evidence="1">
    <location>
        <begin position="141"/>
        <end position="156"/>
    </location>
</feature>
<evidence type="ECO:0000256" key="2">
    <source>
        <dbReference type="SAM" id="Phobius"/>
    </source>
</evidence>
<keyword evidence="4" id="KW-1185">Reference proteome</keyword>
<dbReference type="OrthoDB" id="3482748at2"/>
<sequence>MPDKREVIDSRDRSASPVFVDVTGRRRRRLRRAGYAAAALCGGYSIMIGISLAGGPVSPQTLLPKVGGGETKVAPSPKHRPPAEDGPAALPPLRPSLPGPSRPARTPGPAPAAPRASGSVPSAPSGAVPSPPPPDERRARPQGPTGTPATTPSQPGGDPPAARPAAPESPPESPPENGEPAAADERRDNTGAGQTGAEPQAAAATPQIAESEPTAPAAGARE</sequence>
<feature type="region of interest" description="Disordered" evidence="1">
    <location>
        <begin position="54"/>
        <end position="222"/>
    </location>
</feature>
<evidence type="ECO:0000256" key="1">
    <source>
        <dbReference type="SAM" id="MobiDB-lite"/>
    </source>
</evidence>
<dbReference type="RefSeq" id="WP_143228274.1">
    <property type="nucleotide sequence ID" value="NZ_FZOR01000061.1"/>
</dbReference>
<gene>
    <name evidence="3" type="ORF">SAMN05443665_106126</name>
</gene>
<feature type="compositionally biased region" description="Low complexity" evidence="1">
    <location>
        <begin position="113"/>
        <end position="128"/>
    </location>
</feature>
<name>A0A239P359_9ACTN</name>
<feature type="compositionally biased region" description="Pro residues" evidence="1">
    <location>
        <begin position="89"/>
        <end position="112"/>
    </location>
</feature>